<evidence type="ECO:0000259" key="3">
    <source>
        <dbReference type="Pfam" id="PF18912"/>
    </source>
</evidence>
<dbReference type="CDD" id="cd06223">
    <property type="entry name" value="PRTases_typeI"/>
    <property type="match status" value="1"/>
</dbReference>
<reference evidence="4 5" key="1">
    <citation type="submission" date="2014-04" db="EMBL/GenBank/DDBJ databases">
        <title>A comprehensive comparison of genomes of Erythrobacter spp. Strains.</title>
        <authorList>
            <person name="Zheng Q."/>
        </authorList>
    </citation>
    <scope>NUCLEOTIDE SEQUENCE [LARGE SCALE GENOMIC DNA]</scope>
    <source>
        <strain evidence="4 5">DSM 8509</strain>
    </source>
</reference>
<feature type="domain" description="Double zinc ribbon" evidence="3">
    <location>
        <begin position="14"/>
        <end position="73"/>
    </location>
</feature>
<dbReference type="PANTHER" id="PTHR47505:SF1">
    <property type="entry name" value="DNA UTILIZATION PROTEIN YHGH"/>
    <property type="match status" value="1"/>
</dbReference>
<feature type="domain" description="Phosphoribosyltransferase" evidence="2">
    <location>
        <begin position="189"/>
        <end position="245"/>
    </location>
</feature>
<dbReference type="KEGG" id="elq:Ga0102493_112572"/>
<dbReference type="PANTHER" id="PTHR47505">
    <property type="entry name" value="DNA UTILIZATION PROTEIN YHGH"/>
    <property type="match status" value="1"/>
</dbReference>
<keyword evidence="4" id="KW-0328">Glycosyltransferase</keyword>
<dbReference type="InterPro" id="IPR051910">
    <property type="entry name" value="ComF/GntX_DNA_util-trans"/>
</dbReference>
<evidence type="ECO:0000256" key="1">
    <source>
        <dbReference type="ARBA" id="ARBA00008007"/>
    </source>
</evidence>
<gene>
    <name evidence="4" type="ORF">EH32_07455</name>
</gene>
<name>A0A074N407_9SPHN</name>
<sequence length="262" mass="27767">MGKRSLLAAGLRPLVDLVYPPRCPLCGGAVVEQGGLCAECYGELEIPGDPACSLCQRPLGSANAVKNETCFGCRADPPRHSGIFAATLYNDASRRLLLSFKHGGRIALAGLMARLIGVRLPESEAGEGALLVPVPLHRWRIWQRGYNQSALLARELSRQGRGELLVDALMRRRATRSLGGLGREERESMLAGAIAVSPSRARRIRGRNVILVDDVLTSGATSNACVDALLDAGAKDVAVACFARVVDGRGMGGAKARAEEAS</sequence>
<keyword evidence="4" id="KW-0808">Transferase</keyword>
<protein>
    <submittedName>
        <fullName evidence="4">Amidophosphoribosyltransferase</fullName>
    </submittedName>
</protein>
<evidence type="ECO:0000259" key="2">
    <source>
        <dbReference type="Pfam" id="PF00156"/>
    </source>
</evidence>
<dbReference type="GO" id="GO:0016757">
    <property type="term" value="F:glycosyltransferase activity"/>
    <property type="evidence" value="ECO:0007669"/>
    <property type="project" value="UniProtKB-KW"/>
</dbReference>
<keyword evidence="5" id="KW-1185">Reference proteome</keyword>
<accession>A0A074N407</accession>
<proteinExistence type="inferred from homology"/>
<dbReference type="Pfam" id="PF18912">
    <property type="entry name" value="DZR_2"/>
    <property type="match status" value="1"/>
</dbReference>
<dbReference type="Gene3D" id="3.40.50.2020">
    <property type="match status" value="1"/>
</dbReference>
<dbReference type="RefSeq" id="WP_051697632.1">
    <property type="nucleotide sequence ID" value="NZ_CP017057.1"/>
</dbReference>
<dbReference type="SUPFAM" id="SSF53271">
    <property type="entry name" value="PRTase-like"/>
    <property type="match status" value="1"/>
</dbReference>
<dbReference type="AlphaFoldDB" id="A0A074N407"/>
<dbReference type="InterPro" id="IPR029057">
    <property type="entry name" value="PRTase-like"/>
</dbReference>
<dbReference type="PATRIC" id="fig|39960.10.peg.1669"/>
<dbReference type="Proteomes" id="UP000027866">
    <property type="component" value="Unassembled WGS sequence"/>
</dbReference>
<organism evidence="4 5">
    <name type="scientific">Erythrobacter litoralis</name>
    <dbReference type="NCBI Taxonomy" id="39960"/>
    <lineage>
        <taxon>Bacteria</taxon>
        <taxon>Pseudomonadati</taxon>
        <taxon>Pseudomonadota</taxon>
        <taxon>Alphaproteobacteria</taxon>
        <taxon>Sphingomonadales</taxon>
        <taxon>Erythrobacteraceae</taxon>
        <taxon>Erythrobacter/Porphyrobacter group</taxon>
        <taxon>Erythrobacter</taxon>
    </lineage>
</organism>
<evidence type="ECO:0000313" key="5">
    <source>
        <dbReference type="Proteomes" id="UP000027866"/>
    </source>
</evidence>
<evidence type="ECO:0000313" key="4">
    <source>
        <dbReference type="EMBL" id="KEO98933.1"/>
    </source>
</evidence>
<comment type="caution">
    <text evidence="4">The sequence shown here is derived from an EMBL/GenBank/DDBJ whole genome shotgun (WGS) entry which is preliminary data.</text>
</comment>
<comment type="similarity">
    <text evidence="1">Belongs to the ComF/GntX family.</text>
</comment>
<dbReference type="Pfam" id="PF00156">
    <property type="entry name" value="Pribosyltran"/>
    <property type="match status" value="1"/>
</dbReference>
<dbReference type="InterPro" id="IPR000836">
    <property type="entry name" value="PRTase_dom"/>
</dbReference>
<dbReference type="InterPro" id="IPR044005">
    <property type="entry name" value="DZR_2"/>
</dbReference>
<dbReference type="EMBL" id="JMIX01000003">
    <property type="protein sequence ID" value="KEO98933.1"/>
    <property type="molecule type" value="Genomic_DNA"/>
</dbReference>
<dbReference type="OrthoDB" id="9779910at2"/>